<keyword evidence="5 7" id="KW-1133">Transmembrane helix</keyword>
<keyword evidence="10" id="KW-1185">Reference proteome</keyword>
<accession>A0A4Z0BL43</accession>
<dbReference type="InterPro" id="IPR049177">
    <property type="entry name" value="MgtC_SapB_SrpB_YhiD_N"/>
</dbReference>
<evidence type="ECO:0000256" key="4">
    <source>
        <dbReference type="ARBA" id="ARBA00022692"/>
    </source>
</evidence>
<keyword evidence="3" id="KW-1003">Cell membrane</keyword>
<evidence type="ECO:0000256" key="1">
    <source>
        <dbReference type="ARBA" id="ARBA00004651"/>
    </source>
</evidence>
<dbReference type="GO" id="GO:0005886">
    <property type="term" value="C:plasma membrane"/>
    <property type="evidence" value="ECO:0007669"/>
    <property type="project" value="UniProtKB-SubCell"/>
</dbReference>
<comment type="similarity">
    <text evidence="2 7">Belongs to the MgtC/SapB family.</text>
</comment>
<organism evidence="9 10">
    <name type="scientific">Ramlibacter humi</name>
    <dbReference type="NCBI Taxonomy" id="2530451"/>
    <lineage>
        <taxon>Bacteria</taxon>
        <taxon>Pseudomonadati</taxon>
        <taxon>Pseudomonadota</taxon>
        <taxon>Betaproteobacteria</taxon>
        <taxon>Burkholderiales</taxon>
        <taxon>Comamonadaceae</taxon>
        <taxon>Ramlibacter</taxon>
    </lineage>
</organism>
<evidence type="ECO:0000256" key="6">
    <source>
        <dbReference type="ARBA" id="ARBA00023136"/>
    </source>
</evidence>
<dbReference type="InterPro" id="IPR003416">
    <property type="entry name" value="MgtC/SapB/SrpB/YhiD_fam"/>
</dbReference>
<comment type="subcellular location">
    <subcellularLocation>
        <location evidence="7">Cell inner membrane</location>
        <topology evidence="7">Multi-pass membrane protein</topology>
    </subcellularLocation>
    <subcellularLocation>
        <location evidence="1">Cell membrane</location>
        <topology evidence="1">Multi-pass membrane protein</topology>
    </subcellularLocation>
</comment>
<feature type="domain" description="MgtC/SapB/SrpB/YhiD N-terminal" evidence="8">
    <location>
        <begin position="1"/>
        <end position="123"/>
    </location>
</feature>
<dbReference type="PRINTS" id="PR01837">
    <property type="entry name" value="MGTCSAPBPROT"/>
</dbReference>
<evidence type="ECO:0000256" key="7">
    <source>
        <dbReference type="RuleBase" id="RU365041"/>
    </source>
</evidence>
<evidence type="ECO:0000256" key="2">
    <source>
        <dbReference type="ARBA" id="ARBA00009298"/>
    </source>
</evidence>
<dbReference type="Proteomes" id="UP000297839">
    <property type="component" value="Unassembled WGS sequence"/>
</dbReference>
<dbReference type="EMBL" id="SMLK01000005">
    <property type="protein sequence ID" value="TFY99129.1"/>
    <property type="molecule type" value="Genomic_DNA"/>
</dbReference>
<reference evidence="9 10" key="1">
    <citation type="submission" date="2019-03" db="EMBL/GenBank/DDBJ databases">
        <title>Ramlibacter sp. 18x22-1, whole genome shotgun sequence.</title>
        <authorList>
            <person name="Zhang X."/>
            <person name="Feng G."/>
            <person name="Zhu H."/>
        </authorList>
    </citation>
    <scope>NUCLEOTIDE SEQUENCE [LARGE SCALE GENOMIC DNA]</scope>
    <source>
        <strain evidence="9 10">18x22-1</strain>
    </source>
</reference>
<feature type="transmembrane region" description="Helical" evidence="7">
    <location>
        <begin position="102"/>
        <end position="121"/>
    </location>
</feature>
<evidence type="ECO:0000313" key="9">
    <source>
        <dbReference type="EMBL" id="TFY99129.1"/>
    </source>
</evidence>
<dbReference type="Pfam" id="PF02308">
    <property type="entry name" value="MgtC"/>
    <property type="match status" value="1"/>
</dbReference>
<evidence type="ECO:0000256" key="3">
    <source>
        <dbReference type="ARBA" id="ARBA00022475"/>
    </source>
</evidence>
<protein>
    <recommendedName>
        <fullName evidence="7">Protein MgtC</fullName>
    </recommendedName>
</protein>
<comment type="caution">
    <text evidence="9">The sequence shown here is derived from an EMBL/GenBank/DDBJ whole genome shotgun (WGS) entry which is preliminary data.</text>
</comment>
<dbReference type="OrthoDB" id="9811198at2"/>
<dbReference type="PANTHER" id="PTHR33778">
    <property type="entry name" value="PROTEIN MGTC"/>
    <property type="match status" value="1"/>
</dbReference>
<feature type="transmembrane region" description="Helical" evidence="7">
    <location>
        <begin position="52"/>
        <end position="69"/>
    </location>
</feature>
<proteinExistence type="inferred from homology"/>
<gene>
    <name evidence="9" type="ORF">EZ216_15975</name>
</gene>
<evidence type="ECO:0000313" key="10">
    <source>
        <dbReference type="Proteomes" id="UP000297839"/>
    </source>
</evidence>
<feature type="transmembrane region" description="Helical" evidence="7">
    <location>
        <begin position="20"/>
        <end position="40"/>
    </location>
</feature>
<name>A0A4Z0BL43_9BURK</name>
<feature type="transmembrane region" description="Helical" evidence="7">
    <location>
        <begin position="76"/>
        <end position="96"/>
    </location>
</feature>
<dbReference type="PANTHER" id="PTHR33778:SF1">
    <property type="entry name" value="MAGNESIUM TRANSPORTER YHID-RELATED"/>
    <property type="match status" value="1"/>
</dbReference>
<evidence type="ECO:0000259" key="8">
    <source>
        <dbReference type="Pfam" id="PF02308"/>
    </source>
</evidence>
<dbReference type="AlphaFoldDB" id="A0A4Z0BL43"/>
<evidence type="ECO:0000256" key="5">
    <source>
        <dbReference type="ARBA" id="ARBA00022989"/>
    </source>
</evidence>
<sequence length="146" mass="15090">MAALLGGLLGLERELSHKAAGLRTHMLVALGSAMFVVAAVEAGLDSDGMSRVVQGLLAGIGFLCAGSILKGSEKGHIYGLTTAAGMWMTAAIGVAAGLGREVLAVLSTLLTLGIISALKPIERRLDSHHRKHEAATGILLPEQRED</sequence>
<keyword evidence="4 7" id="KW-0812">Transmembrane</keyword>
<keyword evidence="7" id="KW-0997">Cell inner membrane</keyword>
<keyword evidence="6 7" id="KW-0472">Membrane</keyword>